<dbReference type="SUPFAM" id="SSF51735">
    <property type="entry name" value="NAD(P)-binding Rossmann-fold domains"/>
    <property type="match status" value="1"/>
</dbReference>
<dbReference type="InterPro" id="IPR013149">
    <property type="entry name" value="ADH-like_C"/>
</dbReference>
<dbReference type="Pfam" id="PF16884">
    <property type="entry name" value="ADH_N_2"/>
    <property type="match status" value="1"/>
</dbReference>
<dbReference type="SUPFAM" id="SSF50129">
    <property type="entry name" value="GroES-like"/>
    <property type="match status" value="2"/>
</dbReference>
<dbReference type="CDD" id="cd05288">
    <property type="entry name" value="PGDH"/>
    <property type="match status" value="1"/>
</dbReference>
<dbReference type="InterPro" id="IPR041694">
    <property type="entry name" value="ADH_N_2"/>
</dbReference>
<dbReference type="RefSeq" id="WP_089827529.1">
    <property type="nucleotide sequence ID" value="NZ_FODV01000022.1"/>
</dbReference>
<feature type="domain" description="Enoyl reductase (ER)" evidence="3">
    <location>
        <begin position="22"/>
        <end position="338"/>
    </location>
</feature>
<name>A0A1H8W3E2_9EURY</name>
<dbReference type="Gene3D" id="3.90.180.10">
    <property type="entry name" value="Medium-chain alcohol dehydrogenases, catalytic domain"/>
    <property type="match status" value="1"/>
</dbReference>
<organism evidence="4 5">
    <name type="scientific">Halogranum amylolyticum</name>
    <dbReference type="NCBI Taxonomy" id="660520"/>
    <lineage>
        <taxon>Archaea</taxon>
        <taxon>Methanobacteriati</taxon>
        <taxon>Methanobacteriota</taxon>
        <taxon>Stenosarchaea group</taxon>
        <taxon>Halobacteria</taxon>
        <taxon>Halobacteriales</taxon>
        <taxon>Haloferacaceae</taxon>
    </lineage>
</organism>
<dbReference type="Pfam" id="PF00107">
    <property type="entry name" value="ADH_zinc_N"/>
    <property type="match status" value="1"/>
</dbReference>
<dbReference type="EMBL" id="FODV01000022">
    <property type="protein sequence ID" value="SEP22053.1"/>
    <property type="molecule type" value="Genomic_DNA"/>
</dbReference>
<evidence type="ECO:0000256" key="2">
    <source>
        <dbReference type="SAM" id="MobiDB-lite"/>
    </source>
</evidence>
<dbReference type="OrthoDB" id="10249at2157"/>
<sequence length="345" mass="36649">MVDSSDATTTNRQYHLAKRPTGEPDHDTFELVEAEVPEPGPNEVLVKTLYLSVDPYMRGRMRDAESYAEPWDVGDPMRAGVVGEVVESNHADFDAGDVVVGNLLWAEYAAVDGGELTAVDPDVAPVSTALGVVGMPGRTAYFGLLDVAGPKPGDTVVVSGAAGAVGSVVGQLAREAGCRVVGFAGSDTKTEWLTQDLGFDAAINYKTVDDLGDALAEAAPNGVDVYFDNVGGEITDTVFGQLNVDARVAVCGQISQYNATDLPTGPRKLGTLIEKRASVEGFLVADFAPRFEEATSRLARWVDDGTLQYRETVTEGFENAPEAFLGLFEGENVGKQLVKVAERSH</sequence>
<dbReference type="Gene3D" id="3.40.50.720">
    <property type="entry name" value="NAD(P)-binding Rossmann-like Domain"/>
    <property type="match status" value="1"/>
</dbReference>
<dbReference type="GO" id="GO:0016628">
    <property type="term" value="F:oxidoreductase activity, acting on the CH-CH group of donors, NAD or NADP as acceptor"/>
    <property type="evidence" value="ECO:0007669"/>
    <property type="project" value="InterPro"/>
</dbReference>
<evidence type="ECO:0000313" key="5">
    <source>
        <dbReference type="Proteomes" id="UP000199126"/>
    </source>
</evidence>
<dbReference type="InterPro" id="IPR020843">
    <property type="entry name" value="ER"/>
</dbReference>
<feature type="compositionally biased region" description="Polar residues" evidence="2">
    <location>
        <begin position="1"/>
        <end position="13"/>
    </location>
</feature>
<feature type="region of interest" description="Disordered" evidence="2">
    <location>
        <begin position="1"/>
        <end position="25"/>
    </location>
</feature>
<dbReference type="Proteomes" id="UP000199126">
    <property type="component" value="Unassembled WGS sequence"/>
</dbReference>
<keyword evidence="1" id="KW-0560">Oxidoreductase</keyword>
<dbReference type="FunFam" id="3.40.50.720:FF:000121">
    <property type="entry name" value="Prostaglandin reductase 2"/>
    <property type="match status" value="1"/>
</dbReference>
<reference evidence="5" key="1">
    <citation type="submission" date="2016-10" db="EMBL/GenBank/DDBJ databases">
        <authorList>
            <person name="Varghese N."/>
            <person name="Submissions S."/>
        </authorList>
    </citation>
    <scope>NUCLEOTIDE SEQUENCE [LARGE SCALE GENOMIC DNA]</scope>
    <source>
        <strain evidence="5">CGMCC 1.10121</strain>
    </source>
</reference>
<evidence type="ECO:0000256" key="1">
    <source>
        <dbReference type="ARBA" id="ARBA00023002"/>
    </source>
</evidence>
<dbReference type="PANTHER" id="PTHR43205:SF7">
    <property type="entry name" value="PROSTAGLANDIN REDUCTASE 1"/>
    <property type="match status" value="1"/>
</dbReference>
<keyword evidence="5" id="KW-1185">Reference proteome</keyword>
<evidence type="ECO:0000259" key="3">
    <source>
        <dbReference type="SMART" id="SM00829"/>
    </source>
</evidence>
<gene>
    <name evidence="4" type="ORF">SAMN04487948_12272</name>
</gene>
<protein>
    <recommendedName>
        <fullName evidence="3">Enoyl reductase (ER) domain-containing protein</fullName>
    </recommendedName>
</protein>
<dbReference type="InterPro" id="IPR045010">
    <property type="entry name" value="MDR_fam"/>
</dbReference>
<dbReference type="InterPro" id="IPR011032">
    <property type="entry name" value="GroES-like_sf"/>
</dbReference>
<dbReference type="PANTHER" id="PTHR43205">
    <property type="entry name" value="PROSTAGLANDIN REDUCTASE"/>
    <property type="match status" value="1"/>
</dbReference>
<dbReference type="InterPro" id="IPR036291">
    <property type="entry name" value="NAD(P)-bd_dom_sf"/>
</dbReference>
<dbReference type="AlphaFoldDB" id="A0A1H8W3E2"/>
<accession>A0A1H8W3E2</accession>
<evidence type="ECO:0000313" key="4">
    <source>
        <dbReference type="EMBL" id="SEP22053.1"/>
    </source>
</evidence>
<proteinExistence type="predicted"/>
<dbReference type="SMART" id="SM00829">
    <property type="entry name" value="PKS_ER"/>
    <property type="match status" value="1"/>
</dbReference>